<accession>A0A164ST56</accession>
<proteinExistence type="inferred from homology"/>
<evidence type="ECO:0000313" key="6">
    <source>
        <dbReference type="EMBL" id="KZS91781.1"/>
    </source>
</evidence>
<sequence length="397" mass="45200">MSSKVSFTVRRPTPSSRGTSSENDEEEKEIISGFDKFGVQRCETAKNRFKKEGPLVIPALKNRDWRQNARVKKERFIPGAGAVKTGADGSVGGLGTKDSINSGPQMAGLHFSKKNLGVDAVKQEGDGDGDVTMKTEDSQEQGREEVKKEEPLSEDQLAIRALLASATKEGDDEPSIGAIPLSSNSFRSFPETETDAYRTDVVTRPDSASLDDYERVPVSQFGAALLRGMGWKEGGVDRKGKKIEPWVPAQRPSLLGLGAKERVVDDDGTQQKKKLGKEIKQKYIPVVKQEKVRSLFSSGSSASSRRPSRERSPDRRRERDRSRDRERDRTRDRERDGDRYPSDRDRDRRRELEGGRDRDYTSDRDDRKRRDDRDRGSERRRDKEYYSDKERERDRRR</sequence>
<comment type="similarity">
    <text evidence="2">Belongs to the SPP2 family.</text>
</comment>
<name>A0A164ST56_9AGAM</name>
<feature type="region of interest" description="Disordered" evidence="4">
    <location>
        <begin position="120"/>
        <end position="192"/>
    </location>
</feature>
<dbReference type="AlphaFoldDB" id="A0A164ST56"/>
<organism evidence="6 7">
    <name type="scientific">Sistotremastrum niveocremeum HHB9708</name>
    <dbReference type="NCBI Taxonomy" id="1314777"/>
    <lineage>
        <taxon>Eukaryota</taxon>
        <taxon>Fungi</taxon>
        <taxon>Dikarya</taxon>
        <taxon>Basidiomycota</taxon>
        <taxon>Agaricomycotina</taxon>
        <taxon>Agaricomycetes</taxon>
        <taxon>Sistotremastrales</taxon>
        <taxon>Sistotremastraceae</taxon>
        <taxon>Sertulicium</taxon>
        <taxon>Sertulicium niveocremeum</taxon>
    </lineage>
</organism>
<protein>
    <recommendedName>
        <fullName evidence="5">Spp2/MOS2 G-patch domain-containing protein</fullName>
    </recommendedName>
</protein>
<feature type="compositionally biased region" description="Basic and acidic residues" evidence="4">
    <location>
        <begin position="307"/>
        <end position="397"/>
    </location>
</feature>
<comment type="subcellular location">
    <subcellularLocation>
        <location evidence="1">Nucleus</location>
    </subcellularLocation>
</comment>
<dbReference type="InterPro" id="IPR045166">
    <property type="entry name" value="Spp2-like"/>
</dbReference>
<dbReference type="STRING" id="1314777.A0A164ST56"/>
<dbReference type="PANTHER" id="PTHR15818:SF2">
    <property type="entry name" value="G-PATCH DOMAIN AND KOW MOTIFS-CONTAINING PROTEIN"/>
    <property type="match status" value="1"/>
</dbReference>
<keyword evidence="7" id="KW-1185">Reference proteome</keyword>
<keyword evidence="3" id="KW-0539">Nucleus</keyword>
<dbReference type="Pfam" id="PF12656">
    <property type="entry name" value="G-patch_2"/>
    <property type="match status" value="1"/>
</dbReference>
<feature type="region of interest" description="Disordered" evidence="4">
    <location>
        <begin position="81"/>
        <end position="108"/>
    </location>
</feature>
<feature type="region of interest" description="Disordered" evidence="4">
    <location>
        <begin position="1"/>
        <end position="28"/>
    </location>
</feature>
<evidence type="ECO:0000313" key="7">
    <source>
        <dbReference type="Proteomes" id="UP000076722"/>
    </source>
</evidence>
<dbReference type="InterPro" id="IPR026822">
    <property type="entry name" value="Spp2/MOS2_G-patch"/>
</dbReference>
<dbReference type="Proteomes" id="UP000076722">
    <property type="component" value="Unassembled WGS sequence"/>
</dbReference>
<feature type="compositionally biased region" description="Low complexity" evidence="4">
    <location>
        <begin position="10"/>
        <end position="21"/>
    </location>
</feature>
<reference evidence="6 7" key="1">
    <citation type="journal article" date="2016" name="Mol. Biol. Evol.">
        <title>Comparative Genomics of Early-Diverging Mushroom-Forming Fungi Provides Insights into the Origins of Lignocellulose Decay Capabilities.</title>
        <authorList>
            <person name="Nagy L.G."/>
            <person name="Riley R."/>
            <person name="Tritt A."/>
            <person name="Adam C."/>
            <person name="Daum C."/>
            <person name="Floudas D."/>
            <person name="Sun H."/>
            <person name="Yadav J.S."/>
            <person name="Pangilinan J."/>
            <person name="Larsson K.H."/>
            <person name="Matsuura K."/>
            <person name="Barry K."/>
            <person name="Labutti K."/>
            <person name="Kuo R."/>
            <person name="Ohm R.A."/>
            <person name="Bhattacharya S.S."/>
            <person name="Shirouzu T."/>
            <person name="Yoshinaga Y."/>
            <person name="Martin F.M."/>
            <person name="Grigoriev I.V."/>
            <person name="Hibbett D.S."/>
        </authorList>
    </citation>
    <scope>NUCLEOTIDE SEQUENCE [LARGE SCALE GENOMIC DNA]</scope>
    <source>
        <strain evidence="6 7">HHB9708</strain>
    </source>
</reference>
<dbReference type="EMBL" id="KV419413">
    <property type="protein sequence ID" value="KZS91781.1"/>
    <property type="molecule type" value="Genomic_DNA"/>
</dbReference>
<dbReference type="GO" id="GO:0000398">
    <property type="term" value="P:mRNA splicing, via spliceosome"/>
    <property type="evidence" value="ECO:0007669"/>
    <property type="project" value="InterPro"/>
</dbReference>
<feature type="compositionally biased region" description="Basic and acidic residues" evidence="4">
    <location>
        <begin position="121"/>
        <end position="151"/>
    </location>
</feature>
<dbReference type="PANTHER" id="PTHR15818">
    <property type="entry name" value="G PATCH AND KOW-CONTAINING"/>
    <property type="match status" value="1"/>
</dbReference>
<feature type="domain" description="Spp2/MOS2 G-patch" evidence="5">
    <location>
        <begin position="205"/>
        <end position="261"/>
    </location>
</feature>
<feature type="region of interest" description="Disordered" evidence="4">
    <location>
        <begin position="286"/>
        <end position="397"/>
    </location>
</feature>
<dbReference type="GO" id="GO:0005681">
    <property type="term" value="C:spliceosomal complex"/>
    <property type="evidence" value="ECO:0007669"/>
    <property type="project" value="TreeGrafter"/>
</dbReference>
<evidence type="ECO:0000256" key="3">
    <source>
        <dbReference type="ARBA" id="ARBA00023242"/>
    </source>
</evidence>
<dbReference type="OrthoDB" id="5577072at2759"/>
<evidence type="ECO:0000256" key="1">
    <source>
        <dbReference type="ARBA" id="ARBA00004123"/>
    </source>
</evidence>
<evidence type="ECO:0000256" key="2">
    <source>
        <dbReference type="ARBA" id="ARBA00008576"/>
    </source>
</evidence>
<gene>
    <name evidence="6" type="ORF">SISNIDRAFT_413567</name>
</gene>
<evidence type="ECO:0000256" key="4">
    <source>
        <dbReference type="SAM" id="MobiDB-lite"/>
    </source>
</evidence>
<evidence type="ECO:0000259" key="5">
    <source>
        <dbReference type="Pfam" id="PF12656"/>
    </source>
</evidence>